<comment type="subcellular location">
    <subcellularLocation>
        <location evidence="1">Membrane</location>
    </subcellularLocation>
</comment>
<dbReference type="InterPro" id="IPR006694">
    <property type="entry name" value="Fatty_acid_hydroxylase"/>
</dbReference>
<evidence type="ECO:0000259" key="5">
    <source>
        <dbReference type="Pfam" id="PF04116"/>
    </source>
</evidence>
<accession>A0AAJ0FTL5</accession>
<evidence type="ECO:0000313" key="7">
    <source>
        <dbReference type="Proteomes" id="UP001244011"/>
    </source>
</evidence>
<name>A0AAJ0FTL5_9PEZI</name>
<dbReference type="Pfam" id="PF04116">
    <property type="entry name" value="FA_hydroxylase"/>
    <property type="match status" value="1"/>
</dbReference>
<keyword evidence="3" id="KW-1133">Transmembrane helix</keyword>
<comment type="caution">
    <text evidence="6">The sequence shown here is derived from an EMBL/GenBank/DDBJ whole genome shotgun (WGS) entry which is preliminary data.</text>
</comment>
<dbReference type="EMBL" id="MU838997">
    <property type="protein sequence ID" value="KAK1772275.1"/>
    <property type="molecule type" value="Genomic_DNA"/>
</dbReference>
<reference evidence="6" key="1">
    <citation type="submission" date="2023-06" db="EMBL/GenBank/DDBJ databases">
        <title>Genome-scale phylogeny and comparative genomics of the fungal order Sordariales.</title>
        <authorList>
            <consortium name="Lawrence Berkeley National Laboratory"/>
            <person name="Hensen N."/>
            <person name="Bonometti L."/>
            <person name="Westerberg I."/>
            <person name="Brannstrom I.O."/>
            <person name="Guillou S."/>
            <person name="Cros-Aarteil S."/>
            <person name="Calhoun S."/>
            <person name="Haridas S."/>
            <person name="Kuo A."/>
            <person name="Mondo S."/>
            <person name="Pangilinan J."/>
            <person name="Riley R."/>
            <person name="Labutti K."/>
            <person name="Andreopoulos B."/>
            <person name="Lipzen A."/>
            <person name="Chen C."/>
            <person name="Yanf M."/>
            <person name="Daum C."/>
            <person name="Ng V."/>
            <person name="Clum A."/>
            <person name="Steindorff A."/>
            <person name="Ohm R."/>
            <person name="Martin F."/>
            <person name="Silar P."/>
            <person name="Natvig D."/>
            <person name="Lalanne C."/>
            <person name="Gautier V."/>
            <person name="Ament-Velasquez S.L."/>
            <person name="Kruys A."/>
            <person name="Hutchinson M.I."/>
            <person name="Powell A.J."/>
            <person name="Barry K."/>
            <person name="Miller A.N."/>
            <person name="Grigoriev I.V."/>
            <person name="Debuchy R."/>
            <person name="Gladieux P."/>
            <person name="Thoren M.H."/>
            <person name="Johannesson H."/>
        </authorList>
    </citation>
    <scope>NUCLEOTIDE SEQUENCE</scope>
    <source>
        <strain evidence="6">8032-3</strain>
    </source>
</reference>
<keyword evidence="2" id="KW-0812">Transmembrane</keyword>
<dbReference type="PANTHER" id="PTHR11863">
    <property type="entry name" value="STEROL DESATURASE"/>
    <property type="match status" value="1"/>
</dbReference>
<dbReference type="RefSeq" id="XP_060288488.1">
    <property type="nucleotide sequence ID" value="XM_060426397.1"/>
</dbReference>
<evidence type="ECO:0000256" key="3">
    <source>
        <dbReference type="ARBA" id="ARBA00022989"/>
    </source>
</evidence>
<feature type="domain" description="Fatty acid hydroxylase" evidence="5">
    <location>
        <begin position="124"/>
        <end position="246"/>
    </location>
</feature>
<dbReference type="GO" id="GO:0005506">
    <property type="term" value="F:iron ion binding"/>
    <property type="evidence" value="ECO:0007669"/>
    <property type="project" value="InterPro"/>
</dbReference>
<keyword evidence="7" id="KW-1185">Reference proteome</keyword>
<dbReference type="GO" id="GO:0016491">
    <property type="term" value="F:oxidoreductase activity"/>
    <property type="evidence" value="ECO:0007669"/>
    <property type="project" value="InterPro"/>
</dbReference>
<dbReference type="GeneID" id="85309584"/>
<keyword evidence="4" id="KW-0472">Membrane</keyword>
<evidence type="ECO:0000256" key="2">
    <source>
        <dbReference type="ARBA" id="ARBA00022692"/>
    </source>
</evidence>
<protein>
    <submittedName>
        <fullName evidence="6">Fatty acid hydroxylase superfamily-domain-containing protein</fullName>
    </submittedName>
</protein>
<dbReference type="GO" id="GO:0016020">
    <property type="term" value="C:membrane"/>
    <property type="evidence" value="ECO:0007669"/>
    <property type="project" value="UniProtKB-SubCell"/>
</dbReference>
<evidence type="ECO:0000256" key="1">
    <source>
        <dbReference type="ARBA" id="ARBA00004370"/>
    </source>
</evidence>
<dbReference type="AlphaFoldDB" id="A0AAJ0FTL5"/>
<dbReference type="InterPro" id="IPR050307">
    <property type="entry name" value="Sterol_Desaturase_Related"/>
</dbReference>
<organism evidence="6 7">
    <name type="scientific">Phialemonium atrogriseum</name>
    <dbReference type="NCBI Taxonomy" id="1093897"/>
    <lineage>
        <taxon>Eukaryota</taxon>
        <taxon>Fungi</taxon>
        <taxon>Dikarya</taxon>
        <taxon>Ascomycota</taxon>
        <taxon>Pezizomycotina</taxon>
        <taxon>Sordariomycetes</taxon>
        <taxon>Sordariomycetidae</taxon>
        <taxon>Cephalothecales</taxon>
        <taxon>Cephalothecaceae</taxon>
        <taxon>Phialemonium</taxon>
    </lineage>
</organism>
<gene>
    <name evidence="6" type="ORF">QBC33DRAFT_520714</name>
</gene>
<evidence type="ECO:0000313" key="6">
    <source>
        <dbReference type="EMBL" id="KAK1772275.1"/>
    </source>
</evidence>
<evidence type="ECO:0000256" key="4">
    <source>
        <dbReference type="ARBA" id="ARBA00023136"/>
    </source>
</evidence>
<proteinExistence type="predicted"/>
<dbReference type="Proteomes" id="UP001244011">
    <property type="component" value="Unassembled WGS sequence"/>
</dbReference>
<dbReference type="GO" id="GO:0008610">
    <property type="term" value="P:lipid biosynthetic process"/>
    <property type="evidence" value="ECO:0007669"/>
    <property type="project" value="InterPro"/>
</dbReference>
<sequence>MVSHPFSSPSSWWSEIVATYNPHKIEFVGTLIVQICSFWLVSAFYISLDHLLPSFSARHKIQPAPKQPTRAEIWHCLRVVSRNQLMSLGLALLNTTVSLKTGRPCAFRVSATPPPLAELATELILCTLMREVLFYYSHRLLHSPRFYRAIHKQHHKFTAPVALAAQYAHPVEQLVANTMPVMLPPLLLRSHVLTMWAFLGSVLVETATVHSGYDFFGGAARMHDAHHERFNVHFGVIGLLDWVHKTGGKPARAKGE</sequence>